<keyword evidence="7 11" id="KW-1133">Transmembrane helix</keyword>
<evidence type="ECO:0000256" key="9">
    <source>
        <dbReference type="ARBA" id="ARBA00023136"/>
    </source>
</evidence>
<evidence type="ECO:0000256" key="4">
    <source>
        <dbReference type="ARBA" id="ARBA00022475"/>
    </source>
</evidence>
<comment type="subcellular location">
    <subcellularLocation>
        <location evidence="1">Cell membrane</location>
        <topology evidence="1">Single-pass membrane protein</topology>
    </subcellularLocation>
</comment>
<keyword evidence="4" id="KW-1003">Cell membrane</keyword>
<keyword evidence="13" id="KW-1185">Reference proteome</keyword>
<evidence type="ECO:0000256" key="3">
    <source>
        <dbReference type="ARBA" id="ARBA00022448"/>
    </source>
</evidence>
<dbReference type="EMBL" id="BAAAYX010000020">
    <property type="protein sequence ID" value="GAA3715894.1"/>
    <property type="molecule type" value="Genomic_DNA"/>
</dbReference>
<keyword evidence="9 11" id="KW-0472">Membrane</keyword>
<evidence type="ECO:0000256" key="5">
    <source>
        <dbReference type="ARBA" id="ARBA00022692"/>
    </source>
</evidence>
<dbReference type="InterPro" id="IPR003849">
    <property type="entry name" value="Preprotein_translocase_YajC"/>
</dbReference>
<feature type="region of interest" description="Disordered" evidence="10">
    <location>
        <begin position="92"/>
        <end position="156"/>
    </location>
</feature>
<dbReference type="NCBIfam" id="TIGR00739">
    <property type="entry name" value="yajC"/>
    <property type="match status" value="1"/>
</dbReference>
<dbReference type="RefSeq" id="WP_344814165.1">
    <property type="nucleotide sequence ID" value="NZ_BAAAYX010000020.1"/>
</dbReference>
<keyword evidence="3" id="KW-0813">Transport</keyword>
<comment type="similarity">
    <text evidence="2">Belongs to the YajC family.</text>
</comment>
<comment type="caution">
    <text evidence="12">The sequence shown here is derived from an EMBL/GenBank/DDBJ whole genome shotgun (WGS) entry which is preliminary data.</text>
</comment>
<dbReference type="Proteomes" id="UP001500051">
    <property type="component" value="Unassembled WGS sequence"/>
</dbReference>
<protein>
    <recommendedName>
        <fullName evidence="14">Preprotein translocase subunit YajC</fullName>
    </recommendedName>
</protein>
<reference evidence="13" key="1">
    <citation type="journal article" date="2019" name="Int. J. Syst. Evol. Microbiol.">
        <title>The Global Catalogue of Microorganisms (GCM) 10K type strain sequencing project: providing services to taxonomists for standard genome sequencing and annotation.</title>
        <authorList>
            <consortium name="The Broad Institute Genomics Platform"/>
            <consortium name="The Broad Institute Genome Sequencing Center for Infectious Disease"/>
            <person name="Wu L."/>
            <person name="Ma J."/>
        </authorList>
    </citation>
    <scope>NUCLEOTIDE SEQUENCE [LARGE SCALE GENOMIC DNA]</scope>
    <source>
        <strain evidence="13">JCM 16548</strain>
    </source>
</reference>
<evidence type="ECO:0000313" key="13">
    <source>
        <dbReference type="Proteomes" id="UP001500051"/>
    </source>
</evidence>
<evidence type="ECO:0000256" key="7">
    <source>
        <dbReference type="ARBA" id="ARBA00022989"/>
    </source>
</evidence>
<feature type="compositionally biased region" description="Acidic residues" evidence="10">
    <location>
        <begin position="92"/>
        <end position="105"/>
    </location>
</feature>
<feature type="transmembrane region" description="Helical" evidence="11">
    <location>
        <begin position="6"/>
        <end position="24"/>
    </location>
</feature>
<keyword evidence="6" id="KW-0653">Protein transport</keyword>
<evidence type="ECO:0000256" key="1">
    <source>
        <dbReference type="ARBA" id="ARBA00004162"/>
    </source>
</evidence>
<feature type="compositionally biased region" description="Basic and acidic residues" evidence="10">
    <location>
        <begin position="124"/>
        <end position="138"/>
    </location>
</feature>
<evidence type="ECO:0000256" key="8">
    <source>
        <dbReference type="ARBA" id="ARBA00023010"/>
    </source>
</evidence>
<keyword evidence="5 11" id="KW-0812">Transmembrane</keyword>
<evidence type="ECO:0000313" key="12">
    <source>
        <dbReference type="EMBL" id="GAA3715894.1"/>
    </source>
</evidence>
<organism evidence="12 13">
    <name type="scientific">Microlunatus aurantiacus</name>
    <dbReference type="NCBI Taxonomy" id="446786"/>
    <lineage>
        <taxon>Bacteria</taxon>
        <taxon>Bacillati</taxon>
        <taxon>Actinomycetota</taxon>
        <taxon>Actinomycetes</taxon>
        <taxon>Propionibacteriales</taxon>
        <taxon>Propionibacteriaceae</taxon>
        <taxon>Microlunatus</taxon>
    </lineage>
</organism>
<evidence type="ECO:0000256" key="10">
    <source>
        <dbReference type="SAM" id="MobiDB-lite"/>
    </source>
</evidence>
<sequence>MGNSPLSTILLIALMVVAFYFLLLRPQKKRQQAQQKTMNEIVPGTRVLLGSGIFGTVVSTGEKQAVLETSPGVEVTVLKQAIARVIRPGDEFSEPVATDEVEDLDATSPLEPTSDYDTPTTFERPADYDPLAARDHPAAYDPAADPAFGNEPKNKD</sequence>
<gene>
    <name evidence="12" type="ORF">GCM10022204_39390</name>
</gene>
<keyword evidence="8" id="KW-0811">Translocation</keyword>
<dbReference type="PRINTS" id="PR01853">
    <property type="entry name" value="YAJCTRNLCASE"/>
</dbReference>
<dbReference type="SMART" id="SM01323">
    <property type="entry name" value="YajC"/>
    <property type="match status" value="1"/>
</dbReference>
<evidence type="ECO:0000256" key="11">
    <source>
        <dbReference type="SAM" id="Phobius"/>
    </source>
</evidence>
<dbReference type="PANTHER" id="PTHR33909:SF1">
    <property type="entry name" value="SEC TRANSLOCON ACCESSORY COMPLEX SUBUNIT YAJC"/>
    <property type="match status" value="1"/>
</dbReference>
<accession>A0ABP7EAK5</accession>
<dbReference type="PANTHER" id="PTHR33909">
    <property type="entry name" value="SEC TRANSLOCON ACCESSORY COMPLEX SUBUNIT YAJC"/>
    <property type="match status" value="1"/>
</dbReference>
<evidence type="ECO:0000256" key="2">
    <source>
        <dbReference type="ARBA" id="ARBA00006742"/>
    </source>
</evidence>
<dbReference type="Pfam" id="PF02699">
    <property type="entry name" value="YajC"/>
    <property type="match status" value="1"/>
</dbReference>
<proteinExistence type="inferred from homology"/>
<evidence type="ECO:0008006" key="14">
    <source>
        <dbReference type="Google" id="ProtNLM"/>
    </source>
</evidence>
<name>A0ABP7EAK5_9ACTN</name>
<evidence type="ECO:0000256" key="6">
    <source>
        <dbReference type="ARBA" id="ARBA00022927"/>
    </source>
</evidence>